<dbReference type="OrthoDB" id="5229017at2759"/>
<evidence type="ECO:0000256" key="1">
    <source>
        <dbReference type="SAM" id="MobiDB-lite"/>
    </source>
</evidence>
<accession>A0A8H3F636</accession>
<evidence type="ECO:0000313" key="2">
    <source>
        <dbReference type="EMBL" id="CAF9917820.1"/>
    </source>
</evidence>
<dbReference type="EMBL" id="CAJPDT010000019">
    <property type="protein sequence ID" value="CAF9917820.1"/>
    <property type="molecule type" value="Genomic_DNA"/>
</dbReference>
<reference evidence="2" key="1">
    <citation type="submission" date="2021-03" db="EMBL/GenBank/DDBJ databases">
        <authorList>
            <person name="Tagirdzhanova G."/>
        </authorList>
    </citation>
    <scope>NUCLEOTIDE SEQUENCE</scope>
</reference>
<dbReference type="Proteomes" id="UP000664534">
    <property type="component" value="Unassembled WGS sequence"/>
</dbReference>
<feature type="region of interest" description="Disordered" evidence="1">
    <location>
        <begin position="128"/>
        <end position="257"/>
    </location>
</feature>
<sequence length="496" mass="56748">MTPNQSIELTSEQSVKPAEAIEAIETQSTSSRNSSSDEYCKRLLFNLTPYVLIPATPARQTSEFFDSINNLDPVKFSPPESNQTPTKTTMSDTHTSYSSFAKLNPFHDERYTQMEDFYDPPAWKVGVGTGEPPKPPSKYSLHKGHKSPGMSHSQSEGNINFRSREIKNHNLRVGKTFERAGGDYNTRSSKDTDASSSFSRGRTITRTPSPVKFLEDIKEDQASDSPPSPTKRSRSPFKQMFGENGWLGRSTSMNELPNERYRKTGIKNWGGKIKQRTEDVSKVSKFIPTTLYQHESPSKSPPKTKFYVSLSPPMQAKLYSEMELMICATANQYLNVQQKEGRMTVESLKRVTEWWASKNRPQVIEFMFDQATQRDLVLYNLKSFRFYGPNADNSLQMNAMMQSWKALSRDMSVRTFCTPDSVIRKHTHDCYKILEMLGAPLVTFMAFQEIQTKALKVMREEQKKRDDYEAIKFGVERKWEAPTEGAEEKELYNPFA</sequence>
<organism evidence="2 3">
    <name type="scientific">Imshaugia aleurites</name>
    <dbReference type="NCBI Taxonomy" id="172621"/>
    <lineage>
        <taxon>Eukaryota</taxon>
        <taxon>Fungi</taxon>
        <taxon>Dikarya</taxon>
        <taxon>Ascomycota</taxon>
        <taxon>Pezizomycotina</taxon>
        <taxon>Lecanoromycetes</taxon>
        <taxon>OSLEUM clade</taxon>
        <taxon>Lecanoromycetidae</taxon>
        <taxon>Lecanorales</taxon>
        <taxon>Lecanorineae</taxon>
        <taxon>Parmeliaceae</taxon>
        <taxon>Imshaugia</taxon>
    </lineage>
</organism>
<dbReference type="AlphaFoldDB" id="A0A8H3F636"/>
<evidence type="ECO:0000313" key="3">
    <source>
        <dbReference type="Proteomes" id="UP000664534"/>
    </source>
</evidence>
<name>A0A8H3F636_9LECA</name>
<gene>
    <name evidence="2" type="ORF">IMSHALPRED_003756</name>
</gene>
<protein>
    <submittedName>
        <fullName evidence="2">Uncharacterized protein</fullName>
    </submittedName>
</protein>
<keyword evidence="3" id="KW-1185">Reference proteome</keyword>
<proteinExistence type="predicted"/>
<comment type="caution">
    <text evidence="2">The sequence shown here is derived from an EMBL/GenBank/DDBJ whole genome shotgun (WGS) entry which is preliminary data.</text>
</comment>
<feature type="compositionally biased region" description="Polar residues" evidence="1">
    <location>
        <begin position="150"/>
        <end position="161"/>
    </location>
</feature>